<dbReference type="Proteomes" id="UP000230423">
    <property type="component" value="Unassembled WGS sequence"/>
</dbReference>
<dbReference type="GO" id="GO:0016758">
    <property type="term" value="F:hexosyltransferase activity"/>
    <property type="evidence" value="ECO:0007669"/>
    <property type="project" value="InterPro"/>
</dbReference>
<evidence type="ECO:0000256" key="7">
    <source>
        <dbReference type="ARBA" id="ARBA00022989"/>
    </source>
</evidence>
<keyword evidence="12" id="KW-1185">Reference proteome</keyword>
<dbReference type="GO" id="GO:0006493">
    <property type="term" value="P:protein O-linked glycosylation"/>
    <property type="evidence" value="ECO:0007669"/>
    <property type="project" value="TreeGrafter"/>
</dbReference>
<comment type="similarity">
    <text evidence="2 10">Belongs to the glycosyltransferase 31 family.</text>
</comment>
<name>A0A2G9TJM7_TELCI</name>
<keyword evidence="3 10" id="KW-0328">Glycosyltransferase</keyword>
<feature type="non-terminal residue" evidence="11">
    <location>
        <position position="181"/>
    </location>
</feature>
<reference evidence="11 12" key="1">
    <citation type="submission" date="2015-09" db="EMBL/GenBank/DDBJ databases">
        <title>Draft genome of the parasitic nematode Teladorsagia circumcincta isolate WARC Sus (inbred).</title>
        <authorList>
            <person name="Mitreva M."/>
        </authorList>
    </citation>
    <scope>NUCLEOTIDE SEQUENCE [LARGE SCALE GENOMIC DNA]</scope>
    <source>
        <strain evidence="11 12">S</strain>
    </source>
</reference>
<dbReference type="Pfam" id="PF01762">
    <property type="entry name" value="Galactosyl_T"/>
    <property type="match status" value="2"/>
</dbReference>
<protein>
    <recommendedName>
        <fullName evidence="10">Hexosyltransferase</fullName>
        <ecNumber evidence="10">2.4.1.-</ecNumber>
    </recommendedName>
</protein>
<dbReference type="PANTHER" id="PTHR11214:SF378">
    <property type="entry name" value="BETA-1,3-GALACTOSYLTRANSFERASE 4"/>
    <property type="match status" value="1"/>
</dbReference>
<dbReference type="OrthoDB" id="5512589at2759"/>
<dbReference type="GO" id="GO:0000139">
    <property type="term" value="C:Golgi membrane"/>
    <property type="evidence" value="ECO:0007669"/>
    <property type="project" value="UniProtKB-SubCell"/>
</dbReference>
<evidence type="ECO:0000256" key="4">
    <source>
        <dbReference type="ARBA" id="ARBA00022679"/>
    </source>
</evidence>
<keyword evidence="5" id="KW-0812">Transmembrane</keyword>
<evidence type="ECO:0000256" key="5">
    <source>
        <dbReference type="ARBA" id="ARBA00022692"/>
    </source>
</evidence>
<evidence type="ECO:0000256" key="8">
    <source>
        <dbReference type="ARBA" id="ARBA00023034"/>
    </source>
</evidence>
<evidence type="ECO:0000256" key="3">
    <source>
        <dbReference type="ARBA" id="ARBA00022676"/>
    </source>
</evidence>
<evidence type="ECO:0000313" key="11">
    <source>
        <dbReference type="EMBL" id="PIO57722.1"/>
    </source>
</evidence>
<feature type="non-terminal residue" evidence="11">
    <location>
        <position position="1"/>
    </location>
</feature>
<dbReference type="EC" id="2.4.1.-" evidence="10"/>
<evidence type="ECO:0000256" key="6">
    <source>
        <dbReference type="ARBA" id="ARBA00022968"/>
    </source>
</evidence>
<proteinExistence type="inferred from homology"/>
<keyword evidence="8 10" id="KW-0333">Golgi apparatus</keyword>
<dbReference type="InterPro" id="IPR002659">
    <property type="entry name" value="Glyco_trans_31"/>
</dbReference>
<keyword evidence="4 11" id="KW-0808">Transferase</keyword>
<sequence length="181" mass="20572">LNFTSPRIHNESEIIVIVCTKPGDISIRNVIRQTWASPLFSEAVHNKSVSVVFLIGTGYVSLSVREEMRKYNDILQVDVPDSYGNLVYKGQKFIAVKTERGMGPAQEKKRRYIPESSFPEEYLPDYCSGPTYLMTPAALTALMEVVWEAKVFEVEDAFFTGVLARLAGVRIRTERGFWDRL</sequence>
<keyword evidence="9" id="KW-0472">Membrane</keyword>
<gene>
    <name evidence="11" type="ORF">TELCIR_20858</name>
</gene>
<evidence type="ECO:0000256" key="2">
    <source>
        <dbReference type="ARBA" id="ARBA00008661"/>
    </source>
</evidence>
<accession>A0A2G9TJM7</accession>
<evidence type="ECO:0000313" key="12">
    <source>
        <dbReference type="Proteomes" id="UP000230423"/>
    </source>
</evidence>
<evidence type="ECO:0000256" key="9">
    <source>
        <dbReference type="ARBA" id="ARBA00023136"/>
    </source>
</evidence>
<keyword evidence="7" id="KW-1133">Transmembrane helix</keyword>
<organism evidence="11 12">
    <name type="scientific">Teladorsagia circumcincta</name>
    <name type="common">Brown stomach worm</name>
    <name type="synonym">Ostertagia circumcincta</name>
    <dbReference type="NCBI Taxonomy" id="45464"/>
    <lineage>
        <taxon>Eukaryota</taxon>
        <taxon>Metazoa</taxon>
        <taxon>Ecdysozoa</taxon>
        <taxon>Nematoda</taxon>
        <taxon>Chromadorea</taxon>
        <taxon>Rhabditida</taxon>
        <taxon>Rhabditina</taxon>
        <taxon>Rhabditomorpha</taxon>
        <taxon>Strongyloidea</taxon>
        <taxon>Trichostrongylidae</taxon>
        <taxon>Teladorsagia</taxon>
    </lineage>
</organism>
<dbReference type="AlphaFoldDB" id="A0A2G9TJM7"/>
<evidence type="ECO:0000256" key="1">
    <source>
        <dbReference type="ARBA" id="ARBA00004323"/>
    </source>
</evidence>
<dbReference type="EMBL" id="KZ364179">
    <property type="protein sequence ID" value="PIO57722.1"/>
    <property type="molecule type" value="Genomic_DNA"/>
</dbReference>
<comment type="subcellular location">
    <subcellularLocation>
        <location evidence="1 10">Golgi apparatus membrane</location>
        <topology evidence="1 10">Single-pass type II membrane protein</topology>
    </subcellularLocation>
</comment>
<evidence type="ECO:0000256" key="10">
    <source>
        <dbReference type="RuleBase" id="RU363063"/>
    </source>
</evidence>
<dbReference type="PANTHER" id="PTHR11214">
    <property type="entry name" value="BETA-1,3-N-ACETYLGLUCOSAMINYLTRANSFERASE"/>
    <property type="match status" value="1"/>
</dbReference>
<keyword evidence="6" id="KW-0735">Signal-anchor</keyword>